<dbReference type="OrthoDB" id="426882at2759"/>
<evidence type="ECO:0000313" key="6">
    <source>
        <dbReference type="Proteomes" id="UP000800097"/>
    </source>
</evidence>
<evidence type="ECO:0000256" key="3">
    <source>
        <dbReference type="SAM" id="MobiDB-lite"/>
    </source>
</evidence>
<protein>
    <recommendedName>
        <fullName evidence="4">Zn(2)-C6 fungal-type domain-containing protein</fullName>
    </recommendedName>
</protein>
<gene>
    <name evidence="5" type="ORF">EI97DRAFT_494101</name>
</gene>
<feature type="region of interest" description="Disordered" evidence="3">
    <location>
        <begin position="212"/>
        <end position="233"/>
    </location>
</feature>
<organism evidence="5 6">
    <name type="scientific">Westerdykella ornata</name>
    <dbReference type="NCBI Taxonomy" id="318751"/>
    <lineage>
        <taxon>Eukaryota</taxon>
        <taxon>Fungi</taxon>
        <taxon>Dikarya</taxon>
        <taxon>Ascomycota</taxon>
        <taxon>Pezizomycotina</taxon>
        <taxon>Dothideomycetes</taxon>
        <taxon>Pleosporomycetidae</taxon>
        <taxon>Pleosporales</taxon>
        <taxon>Sporormiaceae</taxon>
        <taxon>Westerdykella</taxon>
    </lineage>
</organism>
<keyword evidence="6" id="KW-1185">Reference proteome</keyword>
<proteinExistence type="predicted"/>
<accession>A0A6A6JKC5</accession>
<dbReference type="PANTHER" id="PTHR47256:SF1">
    <property type="entry name" value="ZN(II)2CYS6 TRANSCRIPTION FACTOR (EUROFUNG)"/>
    <property type="match status" value="1"/>
</dbReference>
<dbReference type="CDD" id="cd12148">
    <property type="entry name" value="fungal_TF_MHR"/>
    <property type="match status" value="1"/>
</dbReference>
<dbReference type="RefSeq" id="XP_033654102.1">
    <property type="nucleotide sequence ID" value="XM_033802379.1"/>
</dbReference>
<feature type="domain" description="Zn(2)-C6 fungal-type" evidence="4">
    <location>
        <begin position="37"/>
        <end position="67"/>
    </location>
</feature>
<dbReference type="SMART" id="SM00066">
    <property type="entry name" value="GAL4"/>
    <property type="match status" value="1"/>
</dbReference>
<feature type="region of interest" description="Disordered" evidence="3">
    <location>
        <begin position="1"/>
        <end position="29"/>
    </location>
</feature>
<dbReference type="Pfam" id="PF00172">
    <property type="entry name" value="Zn_clus"/>
    <property type="match status" value="1"/>
</dbReference>
<feature type="compositionally biased region" description="Polar residues" evidence="3">
    <location>
        <begin position="214"/>
        <end position="233"/>
    </location>
</feature>
<feature type="compositionally biased region" description="Polar residues" evidence="3">
    <location>
        <begin position="14"/>
        <end position="25"/>
    </location>
</feature>
<sequence>MATFRPLQPAPMDQEQSPQPQSRPLTQKPKRTVTLGACAACRKRKSKCDGLRPTCRCCALKETDCVYDVGPHEKPLQAMKRKNEEMQGELSNLRELYDFLRFRPEQEALEILRRIRQSDPDTNPSQHVRELADSVRYGGLSVENQQPATVPEQLEAAMLPSIRATLQSVDFEHPSFANTPRFPHSILGRDLEIPMSQKRRYVPPLNVSARVAANSGSSSRSPMDTMSEQSVASQASDPRLRLAINWTSVTDDADFAAHLLTQWHRCEYRYYHFLDWNLFLEHMASGKKAFCSELLVNTVLAAAGFHSPLVKDRSKPFTDNAITYFYNEARRLWDAETTRISLPRLQAAMILFLVLGKNGRDKDGHQFLLEACQMARELGLAESEHTAAAQCPVDVSQDDWSRVRAVTAWSLFNFQMSMSFTYSIPVILTSPPPDSIPGHSADHEEVLFRSECARQVIMLDVSKVLSEIDIEAGPAASSFGKVDDLYLRLKSWWNDRPAALDPSIHTSPENLLFAMIYHTSTIRLMRPFLRQNSTKEVPSPHAPRAQSIYSTSLKSLRRLLTLHEVHHGWQNAITFILHPVVITSFGCLDEIAADKPSHLSLEMHESYLGLLTCLRAVSAISGFIYYAQPLLRLLTQACLALDVRLPREITEAVERYRSEEWTREARSLVRSTYVADTRDAVEDLEARRMDAVIAQWEAFTFGKGKGKERERDTEEA</sequence>
<dbReference type="Gene3D" id="4.10.240.10">
    <property type="entry name" value="Zn(2)-C6 fungal-type DNA-binding domain"/>
    <property type="match status" value="1"/>
</dbReference>
<dbReference type="PROSITE" id="PS00463">
    <property type="entry name" value="ZN2_CY6_FUNGAL_1"/>
    <property type="match status" value="1"/>
</dbReference>
<name>A0A6A6JKC5_WESOR</name>
<keyword evidence="1" id="KW-0539">Nucleus</keyword>
<dbReference type="GO" id="GO:0008270">
    <property type="term" value="F:zinc ion binding"/>
    <property type="evidence" value="ECO:0007669"/>
    <property type="project" value="InterPro"/>
</dbReference>
<dbReference type="Proteomes" id="UP000800097">
    <property type="component" value="Unassembled WGS sequence"/>
</dbReference>
<keyword evidence="2" id="KW-0175">Coiled coil</keyword>
<dbReference type="InterPro" id="IPR001138">
    <property type="entry name" value="Zn2Cys6_DnaBD"/>
</dbReference>
<evidence type="ECO:0000256" key="1">
    <source>
        <dbReference type="ARBA" id="ARBA00023242"/>
    </source>
</evidence>
<evidence type="ECO:0000259" key="4">
    <source>
        <dbReference type="PROSITE" id="PS50048"/>
    </source>
</evidence>
<dbReference type="EMBL" id="ML986493">
    <property type="protein sequence ID" value="KAF2276563.1"/>
    <property type="molecule type" value="Genomic_DNA"/>
</dbReference>
<evidence type="ECO:0000313" key="5">
    <source>
        <dbReference type="EMBL" id="KAF2276563.1"/>
    </source>
</evidence>
<dbReference type="PANTHER" id="PTHR47256">
    <property type="entry name" value="ZN(II)2CYS6 TRANSCRIPTION FACTOR (EUROFUNG)-RELATED"/>
    <property type="match status" value="1"/>
</dbReference>
<evidence type="ECO:0000256" key="2">
    <source>
        <dbReference type="SAM" id="Coils"/>
    </source>
</evidence>
<dbReference type="InterPro" id="IPR053187">
    <property type="entry name" value="Notoamide_regulator"/>
</dbReference>
<feature type="coiled-coil region" evidence="2">
    <location>
        <begin position="76"/>
        <end position="103"/>
    </location>
</feature>
<dbReference type="GeneID" id="54555554"/>
<dbReference type="CDD" id="cd00067">
    <property type="entry name" value="GAL4"/>
    <property type="match status" value="1"/>
</dbReference>
<dbReference type="InterPro" id="IPR036864">
    <property type="entry name" value="Zn2-C6_fun-type_DNA-bd_sf"/>
</dbReference>
<dbReference type="GO" id="GO:0000981">
    <property type="term" value="F:DNA-binding transcription factor activity, RNA polymerase II-specific"/>
    <property type="evidence" value="ECO:0007669"/>
    <property type="project" value="InterPro"/>
</dbReference>
<dbReference type="AlphaFoldDB" id="A0A6A6JKC5"/>
<dbReference type="PROSITE" id="PS50048">
    <property type="entry name" value="ZN2_CY6_FUNGAL_2"/>
    <property type="match status" value="1"/>
</dbReference>
<dbReference type="SUPFAM" id="SSF57701">
    <property type="entry name" value="Zn2/Cys6 DNA-binding domain"/>
    <property type="match status" value="1"/>
</dbReference>
<reference evidence="5" key="1">
    <citation type="journal article" date="2020" name="Stud. Mycol.">
        <title>101 Dothideomycetes genomes: a test case for predicting lifestyles and emergence of pathogens.</title>
        <authorList>
            <person name="Haridas S."/>
            <person name="Albert R."/>
            <person name="Binder M."/>
            <person name="Bloem J."/>
            <person name="Labutti K."/>
            <person name="Salamov A."/>
            <person name="Andreopoulos B."/>
            <person name="Baker S."/>
            <person name="Barry K."/>
            <person name="Bills G."/>
            <person name="Bluhm B."/>
            <person name="Cannon C."/>
            <person name="Castanera R."/>
            <person name="Culley D."/>
            <person name="Daum C."/>
            <person name="Ezra D."/>
            <person name="Gonzalez J."/>
            <person name="Henrissat B."/>
            <person name="Kuo A."/>
            <person name="Liang C."/>
            <person name="Lipzen A."/>
            <person name="Lutzoni F."/>
            <person name="Magnuson J."/>
            <person name="Mondo S."/>
            <person name="Nolan M."/>
            <person name="Ohm R."/>
            <person name="Pangilinan J."/>
            <person name="Park H.-J."/>
            <person name="Ramirez L."/>
            <person name="Alfaro M."/>
            <person name="Sun H."/>
            <person name="Tritt A."/>
            <person name="Yoshinaga Y."/>
            <person name="Zwiers L.-H."/>
            <person name="Turgeon B."/>
            <person name="Goodwin S."/>
            <person name="Spatafora J."/>
            <person name="Crous P."/>
            <person name="Grigoriev I."/>
        </authorList>
    </citation>
    <scope>NUCLEOTIDE SEQUENCE</scope>
    <source>
        <strain evidence="5">CBS 379.55</strain>
    </source>
</reference>